<reference evidence="2 3" key="2">
    <citation type="submission" date="2007-09" db="EMBL/GenBank/DDBJ databases">
        <title>Draft genome sequence of Clostridium bolteae (ATCC BAA-613).</title>
        <authorList>
            <person name="Sudarsanam P."/>
            <person name="Ley R."/>
            <person name="Guruge J."/>
            <person name="Turnbaugh P.J."/>
            <person name="Mahowald M."/>
            <person name="Liep D."/>
            <person name="Gordon J."/>
        </authorList>
    </citation>
    <scope>NUCLEOTIDE SEQUENCE [LARGE SCALE GENOMIC DNA]</scope>
    <source>
        <strain evidence="3">ATCC BAA-613 / DSM 15670 / CCUG 46953 / JCM 12243 / WAL 16351</strain>
    </source>
</reference>
<evidence type="ECO:0000259" key="1">
    <source>
        <dbReference type="Pfam" id="PF18980"/>
    </source>
</evidence>
<protein>
    <recommendedName>
        <fullName evidence="1">DUF5716 domain-containing protein</fullName>
    </recommendedName>
</protein>
<organism evidence="2 3">
    <name type="scientific">Enterocloster bolteae (strain ATCC BAA-613 / DSM 15670 / CCUG 46953 / JCM 12243 / WAL 16351)</name>
    <name type="common">Clostridium bolteae</name>
    <dbReference type="NCBI Taxonomy" id="411902"/>
    <lineage>
        <taxon>Bacteria</taxon>
        <taxon>Bacillati</taxon>
        <taxon>Bacillota</taxon>
        <taxon>Clostridia</taxon>
        <taxon>Lachnospirales</taxon>
        <taxon>Lachnospiraceae</taxon>
        <taxon>Enterocloster</taxon>
    </lineage>
</organism>
<comment type="caution">
    <text evidence="2">The sequence shown here is derived from an EMBL/GenBank/DDBJ whole genome shotgun (WGS) entry which is preliminary data.</text>
</comment>
<reference evidence="2 3" key="1">
    <citation type="submission" date="2007-08" db="EMBL/GenBank/DDBJ databases">
        <authorList>
            <person name="Fulton L."/>
            <person name="Clifton S."/>
            <person name="Fulton B."/>
            <person name="Xu J."/>
            <person name="Minx P."/>
            <person name="Pepin K.H."/>
            <person name="Johnson M."/>
            <person name="Thiruvilangam P."/>
            <person name="Bhonagiri V."/>
            <person name="Nash W.E."/>
            <person name="Mardis E.R."/>
            <person name="Wilson R.K."/>
        </authorList>
    </citation>
    <scope>NUCLEOTIDE SEQUENCE [LARGE SCALE GENOMIC DNA]</scope>
    <source>
        <strain evidence="3">ATCC BAA-613 / DSM 15670 / CCUG 46953 / JCM 12243 / WAL 16351</strain>
    </source>
</reference>
<dbReference type="eggNOG" id="ENOG502ZB38">
    <property type="taxonomic scope" value="Bacteria"/>
</dbReference>
<feature type="domain" description="DUF5716" evidence="1">
    <location>
        <begin position="112"/>
        <end position="412"/>
    </location>
</feature>
<dbReference type="AlphaFoldDB" id="A8RK96"/>
<sequence>MEELSMDGLVIGLDLNDDYTQICCYDKEKSWTIPTVICRRKEEEVWLSGEEAYAATLLGEGVIVDKLLKMAAKDGTSTIGGICYGGGTLLKLFIEKMLGYPRKEFGTDEVAQLVITLQSVDCRLLDTLMYCADYLEIPRDRVHVISHTEGFIYYVLSQKKELWTNQVGLFELSGERLCYYEMKVQRGMRRNMVQAEAQNQEEAFNLDILDSPSGSRLADKILTACGEKLLNRKLFSTVFLTGKGFERQDWAGGFMRLICNRRKVFVEPCLFARGAAFKGADYTHQETSYPYVFICEGRLKAEVSLKVMRRGRENQLVVASYGDNWYESKSSMDLIVDGQKEIEFIISPLDSKKKKLVRIPLAGFPERPPKTTRIELKVAFTDEGTMTMSIRDKGFGELFPSSGAVVKQEVNL</sequence>
<dbReference type="Pfam" id="PF18980">
    <property type="entry name" value="DUF5716_C"/>
    <property type="match status" value="1"/>
</dbReference>
<dbReference type="InterPro" id="IPR043770">
    <property type="entry name" value="DUF5716_C"/>
</dbReference>
<evidence type="ECO:0000313" key="2">
    <source>
        <dbReference type="EMBL" id="EDP18375.1"/>
    </source>
</evidence>
<evidence type="ECO:0000313" key="3">
    <source>
        <dbReference type="Proteomes" id="UP000005396"/>
    </source>
</evidence>
<dbReference type="Proteomes" id="UP000005396">
    <property type="component" value="Unassembled WGS sequence"/>
</dbReference>
<proteinExistence type="predicted"/>
<dbReference type="EMBL" id="ABCC02000015">
    <property type="protein sequence ID" value="EDP18375.1"/>
    <property type="molecule type" value="Genomic_DNA"/>
</dbReference>
<dbReference type="HOGENOM" id="CLU_054008_0_0_9"/>
<name>A8RK96_ENTBW</name>
<accession>A8RK96</accession>
<dbReference type="PaxDb" id="411902-CLOBOL_01246"/>
<gene>
    <name evidence="2" type="ORF">CLOBOL_01246</name>
</gene>